<evidence type="ECO:0000256" key="1">
    <source>
        <dbReference type="SAM" id="MobiDB-lite"/>
    </source>
</evidence>
<name>A0ABR1AM07_POLSC</name>
<feature type="region of interest" description="Disordered" evidence="1">
    <location>
        <begin position="1"/>
        <end position="55"/>
    </location>
</feature>
<accession>A0ABR1AM07</accession>
<comment type="caution">
    <text evidence="2">The sequence shown here is derived from an EMBL/GenBank/DDBJ whole genome shotgun (WGS) entry which is preliminary data.</text>
</comment>
<evidence type="ECO:0000313" key="3">
    <source>
        <dbReference type="Proteomes" id="UP001359485"/>
    </source>
</evidence>
<evidence type="ECO:0000313" key="2">
    <source>
        <dbReference type="EMBL" id="KAK6622310.1"/>
    </source>
</evidence>
<sequence length="55" mass="6512">MKQYGKGWSRKEKEIVEGIDVAQAEEEKKEEEEEEEEEEENGGEVPEDEDFTFQM</sequence>
<dbReference type="Proteomes" id="UP001359485">
    <property type="component" value="Unassembled WGS sequence"/>
</dbReference>
<feature type="compositionally biased region" description="Acidic residues" evidence="1">
    <location>
        <begin position="28"/>
        <end position="55"/>
    </location>
</feature>
<gene>
    <name evidence="2" type="ORF">RUM44_002121</name>
</gene>
<protein>
    <submittedName>
        <fullName evidence="2">Uncharacterized protein</fullName>
    </submittedName>
</protein>
<reference evidence="2 3" key="1">
    <citation type="submission" date="2023-09" db="EMBL/GenBank/DDBJ databases">
        <title>Genomes of two closely related lineages of the louse Polyplax serrata with different host specificities.</title>
        <authorList>
            <person name="Martinu J."/>
            <person name="Tarabai H."/>
            <person name="Stefka J."/>
            <person name="Hypsa V."/>
        </authorList>
    </citation>
    <scope>NUCLEOTIDE SEQUENCE [LARGE SCALE GENOMIC DNA]</scope>
    <source>
        <strain evidence="2">98ZLc_SE</strain>
    </source>
</reference>
<dbReference type="EMBL" id="JAWJWF010000047">
    <property type="protein sequence ID" value="KAK6622310.1"/>
    <property type="molecule type" value="Genomic_DNA"/>
</dbReference>
<proteinExistence type="predicted"/>
<keyword evidence="3" id="KW-1185">Reference proteome</keyword>
<organism evidence="2 3">
    <name type="scientific">Polyplax serrata</name>
    <name type="common">Common mouse louse</name>
    <dbReference type="NCBI Taxonomy" id="468196"/>
    <lineage>
        <taxon>Eukaryota</taxon>
        <taxon>Metazoa</taxon>
        <taxon>Ecdysozoa</taxon>
        <taxon>Arthropoda</taxon>
        <taxon>Hexapoda</taxon>
        <taxon>Insecta</taxon>
        <taxon>Pterygota</taxon>
        <taxon>Neoptera</taxon>
        <taxon>Paraneoptera</taxon>
        <taxon>Psocodea</taxon>
        <taxon>Troctomorpha</taxon>
        <taxon>Phthiraptera</taxon>
        <taxon>Anoplura</taxon>
        <taxon>Polyplacidae</taxon>
        <taxon>Polyplax</taxon>
    </lineage>
</organism>